<protein>
    <submittedName>
        <fullName evidence="3">Uncharacterized protein</fullName>
    </submittedName>
</protein>
<name>A0A4R0MJY2_9SPHI</name>
<evidence type="ECO:0000256" key="1">
    <source>
        <dbReference type="SAM" id="MobiDB-lite"/>
    </source>
</evidence>
<evidence type="ECO:0000256" key="2">
    <source>
        <dbReference type="SAM" id="SignalP"/>
    </source>
</evidence>
<keyword evidence="4" id="KW-1185">Reference proteome</keyword>
<feature type="signal peptide" evidence="2">
    <location>
        <begin position="1"/>
        <end position="20"/>
    </location>
</feature>
<dbReference type="RefSeq" id="WP_131555838.1">
    <property type="nucleotide sequence ID" value="NZ_SJSK01000010.1"/>
</dbReference>
<comment type="caution">
    <text evidence="3">The sequence shown here is derived from an EMBL/GenBank/DDBJ whole genome shotgun (WGS) entry which is preliminary data.</text>
</comment>
<gene>
    <name evidence="3" type="ORF">EZ428_23810</name>
</gene>
<organism evidence="3 4">
    <name type="scientific">Pedobacter frigiditerrae</name>
    <dbReference type="NCBI Taxonomy" id="2530452"/>
    <lineage>
        <taxon>Bacteria</taxon>
        <taxon>Pseudomonadati</taxon>
        <taxon>Bacteroidota</taxon>
        <taxon>Sphingobacteriia</taxon>
        <taxon>Sphingobacteriales</taxon>
        <taxon>Sphingobacteriaceae</taxon>
        <taxon>Pedobacter</taxon>
    </lineage>
</organism>
<sequence>MFIPLFIAILLGLVNPSSYPANCNTQTTIVNTTSGDTGDPEPDPEPGDGDGPGTGTGTGGGAGQNPPPPPPKPE</sequence>
<evidence type="ECO:0000313" key="3">
    <source>
        <dbReference type="EMBL" id="TCC86492.1"/>
    </source>
</evidence>
<dbReference type="Proteomes" id="UP000292884">
    <property type="component" value="Unassembled WGS sequence"/>
</dbReference>
<feature type="compositionally biased region" description="Pro residues" evidence="1">
    <location>
        <begin position="65"/>
        <end position="74"/>
    </location>
</feature>
<dbReference type="OrthoDB" id="773392at2"/>
<evidence type="ECO:0000313" key="4">
    <source>
        <dbReference type="Proteomes" id="UP000292884"/>
    </source>
</evidence>
<feature type="compositionally biased region" description="Acidic residues" evidence="1">
    <location>
        <begin position="38"/>
        <end position="48"/>
    </location>
</feature>
<feature type="region of interest" description="Disordered" evidence="1">
    <location>
        <begin position="25"/>
        <end position="74"/>
    </location>
</feature>
<feature type="chain" id="PRO_5020723099" evidence="2">
    <location>
        <begin position="21"/>
        <end position="74"/>
    </location>
</feature>
<accession>A0A4R0MJY2</accession>
<reference evidence="3 4" key="1">
    <citation type="submission" date="2019-02" db="EMBL/GenBank/DDBJ databases">
        <title>Pedobacter sp. RP-1-13 sp. nov., isolated from Arctic soil.</title>
        <authorList>
            <person name="Dahal R.H."/>
        </authorList>
    </citation>
    <scope>NUCLEOTIDE SEQUENCE [LARGE SCALE GENOMIC DNA]</scope>
    <source>
        <strain evidence="3 4">RP-1-13</strain>
    </source>
</reference>
<feature type="compositionally biased region" description="Gly residues" evidence="1">
    <location>
        <begin position="49"/>
        <end position="63"/>
    </location>
</feature>
<dbReference type="EMBL" id="SJSK01000010">
    <property type="protein sequence ID" value="TCC86492.1"/>
    <property type="molecule type" value="Genomic_DNA"/>
</dbReference>
<dbReference type="AlphaFoldDB" id="A0A4R0MJY2"/>
<keyword evidence="2" id="KW-0732">Signal</keyword>
<proteinExistence type="predicted"/>